<accession>A0A3R6VFV4</accession>
<evidence type="ECO:0000313" key="1">
    <source>
        <dbReference type="EMBL" id="RHY33472.1"/>
    </source>
</evidence>
<organism evidence="1 2">
    <name type="scientific">Aphanomyces invadans</name>
    <dbReference type="NCBI Taxonomy" id="157072"/>
    <lineage>
        <taxon>Eukaryota</taxon>
        <taxon>Sar</taxon>
        <taxon>Stramenopiles</taxon>
        <taxon>Oomycota</taxon>
        <taxon>Saprolegniomycetes</taxon>
        <taxon>Saprolegniales</taxon>
        <taxon>Verrucalvaceae</taxon>
        <taxon>Aphanomyces</taxon>
    </lineage>
</organism>
<evidence type="ECO:0008006" key="3">
    <source>
        <dbReference type="Google" id="ProtNLM"/>
    </source>
</evidence>
<dbReference type="VEuPathDB" id="FungiDB:H310_01365"/>
<keyword evidence="2" id="KW-1185">Reference proteome</keyword>
<name>A0A3R6VFV4_9STRA</name>
<comment type="caution">
    <text evidence="1">The sequence shown here is derived from an EMBL/GenBank/DDBJ whole genome shotgun (WGS) entry which is preliminary data.</text>
</comment>
<gene>
    <name evidence="1" type="ORF">DYB32_001637</name>
</gene>
<dbReference type="Proteomes" id="UP000285060">
    <property type="component" value="Unassembled WGS sequence"/>
</dbReference>
<proteinExistence type="predicted"/>
<evidence type="ECO:0000313" key="2">
    <source>
        <dbReference type="Proteomes" id="UP000285060"/>
    </source>
</evidence>
<dbReference type="EMBL" id="QUSY01000074">
    <property type="protein sequence ID" value="RHY33472.1"/>
    <property type="molecule type" value="Genomic_DNA"/>
</dbReference>
<reference evidence="1 2" key="1">
    <citation type="submission" date="2018-08" db="EMBL/GenBank/DDBJ databases">
        <title>Aphanomyces genome sequencing and annotation.</title>
        <authorList>
            <person name="Minardi D."/>
            <person name="Oidtmann B."/>
            <person name="Van Der Giezen M."/>
            <person name="Studholme D.J."/>
        </authorList>
    </citation>
    <scope>NUCLEOTIDE SEQUENCE [LARGE SCALE GENOMIC DNA]</scope>
    <source>
        <strain evidence="1 2">NJM0002</strain>
    </source>
</reference>
<dbReference type="SUPFAM" id="SSF50729">
    <property type="entry name" value="PH domain-like"/>
    <property type="match status" value="1"/>
</dbReference>
<dbReference type="AlphaFoldDB" id="A0A3R6VFV4"/>
<protein>
    <recommendedName>
        <fullName evidence="3">PH domain-containing protein</fullName>
    </recommendedName>
</protein>
<sequence length="214" mass="24301">MIHFLIARDDNLLVVVLRTFAATKRPKEQAKQIAHDERAKFLQAGGVFTRKKYTFGLHTGTETIHLQLHADSDEILLWTSDKQADGAKPNEIEVGDIKSVLPSGPTGFQIYSMQGDVLLELDAESAELRSEWVTAMQWICEEVRRTQELNGTQKKHPASASSLKQMVKDQANKQAYWMKRQTELKQRELEAEERKKKVGNVGMKFTAMAMANRT</sequence>